<proteinExistence type="predicted"/>
<protein>
    <recommendedName>
        <fullName evidence="1">KIB1-4 beta-propeller domain-containing protein</fullName>
    </recommendedName>
</protein>
<accession>A0AAV8DUR7</accession>
<dbReference type="InterPro" id="IPR005174">
    <property type="entry name" value="KIB1-4_b-propeller"/>
</dbReference>
<feature type="domain" description="KIB1-4 beta-propeller" evidence="1">
    <location>
        <begin position="73"/>
        <end position="314"/>
    </location>
</feature>
<reference evidence="2" key="1">
    <citation type="submission" date="2022-08" db="EMBL/GenBank/DDBJ databases">
        <authorList>
            <person name="Marques A."/>
        </authorList>
    </citation>
    <scope>NUCLEOTIDE SEQUENCE</scope>
    <source>
        <strain evidence="2">RhyPub2mFocal</strain>
        <tissue evidence="2">Leaves</tissue>
    </source>
</reference>
<keyword evidence="3" id="KW-1185">Reference proteome</keyword>
<name>A0AAV8DUR7_9POAL</name>
<dbReference type="Proteomes" id="UP001140206">
    <property type="component" value="Chromosome 3"/>
</dbReference>
<evidence type="ECO:0000313" key="2">
    <source>
        <dbReference type="EMBL" id="KAJ4772970.1"/>
    </source>
</evidence>
<dbReference type="EMBL" id="JAMFTS010000003">
    <property type="protein sequence ID" value="KAJ4772970.1"/>
    <property type="molecule type" value="Genomic_DNA"/>
</dbReference>
<comment type="caution">
    <text evidence="2">The sequence shown here is derived from an EMBL/GenBank/DDBJ whole genome shotgun (WGS) entry which is preliminary data.</text>
</comment>
<dbReference type="PANTHER" id="PTHR33165">
    <property type="entry name" value="F-BOX DOMAIN CONTAINING PROTEIN-LIKE-RELATED"/>
    <property type="match status" value="1"/>
</dbReference>
<gene>
    <name evidence="2" type="ORF">LUZ62_057227</name>
</gene>
<dbReference type="Pfam" id="PF03478">
    <property type="entry name" value="Beta-prop_KIB1-4"/>
    <property type="match status" value="1"/>
</dbReference>
<evidence type="ECO:0000313" key="3">
    <source>
        <dbReference type="Proteomes" id="UP001140206"/>
    </source>
</evidence>
<dbReference type="AlphaFoldDB" id="A0AAV8DUR7"/>
<organism evidence="2 3">
    <name type="scientific">Rhynchospora pubera</name>
    <dbReference type="NCBI Taxonomy" id="906938"/>
    <lineage>
        <taxon>Eukaryota</taxon>
        <taxon>Viridiplantae</taxon>
        <taxon>Streptophyta</taxon>
        <taxon>Embryophyta</taxon>
        <taxon>Tracheophyta</taxon>
        <taxon>Spermatophyta</taxon>
        <taxon>Magnoliopsida</taxon>
        <taxon>Liliopsida</taxon>
        <taxon>Poales</taxon>
        <taxon>Cyperaceae</taxon>
        <taxon>Cyperoideae</taxon>
        <taxon>Rhynchosporeae</taxon>
        <taxon>Rhynchospora</taxon>
    </lineage>
</organism>
<evidence type="ECO:0000259" key="1">
    <source>
        <dbReference type="Pfam" id="PF03478"/>
    </source>
</evidence>
<sequence>MRNPDWTTLPTDLVPRIGGLLISDDASDFVRLRAVCHPWRSSTVATKKSADCFCPRNWIMISDPNSSPSDVCFFNTSTHKSFSFDLSPHLGTYSLFRSFDFLFLMKHKTTKGFALLNPFMRSLIPLPSKIKSNCANVNAPKRLEDLILDLSGVFVTSSFTIVLQFEVDCLVWTKPGDQSWVYAEFGLWSYSNVLFYKDRLLVVTSGDKGLVQINLANEIPNQLQVEVVIPSNELTFLQKECFLVDCDGEIILVTLSRKDYCWESFETYKLDLNEKTFVRSPNLGNHSIFLGPNRTFSISCEDLPQVTTNSIYFQWRRQNFGKRGIKSYLHSNFKIVRGAN</sequence>